<dbReference type="Pfam" id="PF13557">
    <property type="entry name" value="Phenol_MetA_deg"/>
    <property type="match status" value="1"/>
</dbReference>
<organism evidence="2 3">
    <name type="scientific">Prevotella disiens DNF00882</name>
    <dbReference type="NCBI Taxonomy" id="1401075"/>
    <lineage>
        <taxon>Bacteria</taxon>
        <taxon>Pseudomonadati</taxon>
        <taxon>Bacteroidota</taxon>
        <taxon>Bacteroidia</taxon>
        <taxon>Bacteroidales</taxon>
        <taxon>Prevotellaceae</taxon>
        <taxon>Prevotella</taxon>
    </lineage>
</organism>
<evidence type="ECO:0000313" key="2">
    <source>
        <dbReference type="EMBL" id="KGF47836.1"/>
    </source>
</evidence>
<evidence type="ECO:0000313" key="3">
    <source>
        <dbReference type="Proteomes" id="UP000029538"/>
    </source>
</evidence>
<comment type="caution">
    <text evidence="2">The sequence shown here is derived from an EMBL/GenBank/DDBJ whole genome shotgun (WGS) entry which is preliminary data.</text>
</comment>
<keyword evidence="1" id="KW-0732">Signal</keyword>
<dbReference type="RefSeq" id="WP_036884361.1">
    <property type="nucleotide sequence ID" value="NZ_JRNR01000104.1"/>
</dbReference>
<dbReference type="AlphaFoldDB" id="A0A096AMF5"/>
<reference evidence="2 3" key="1">
    <citation type="submission" date="2014-07" db="EMBL/GenBank/DDBJ databases">
        <authorList>
            <person name="McCorrison J."/>
            <person name="Sanka R."/>
            <person name="Torralba M."/>
            <person name="Gillis M."/>
            <person name="Haft D.H."/>
            <person name="Methe B."/>
            <person name="Sutton G."/>
            <person name="Nelson K.E."/>
        </authorList>
    </citation>
    <scope>NUCLEOTIDE SEQUENCE [LARGE SCALE GENOMIC DNA]</scope>
    <source>
        <strain evidence="2 3">DNF00882</strain>
    </source>
</reference>
<feature type="chain" id="PRO_5001917232" description="Transporter" evidence="1">
    <location>
        <begin position="26"/>
        <end position="269"/>
    </location>
</feature>
<dbReference type="InterPro" id="IPR025737">
    <property type="entry name" value="FApF"/>
</dbReference>
<dbReference type="EMBL" id="JRNR01000104">
    <property type="protein sequence ID" value="KGF47836.1"/>
    <property type="molecule type" value="Genomic_DNA"/>
</dbReference>
<name>A0A096AMF5_9BACT</name>
<dbReference type="Proteomes" id="UP000029538">
    <property type="component" value="Unassembled WGS sequence"/>
</dbReference>
<evidence type="ECO:0000256" key="1">
    <source>
        <dbReference type="SAM" id="SignalP"/>
    </source>
</evidence>
<sequence length="269" mass="29845">MKRKTNYKIIICLLLLFLPAVGANAQDDNTFSPDCPGATTGPDIMPLWKIDWETGFSHEWNRRNGAHERTWVINTSTFRMGVTPNAELRLQIDESTTHTPENNYTGISAAAIGTKIKITDGNGALPKMSFLGTLLLPGGSRSHYLPQHVGIQTHLLFENELSNSFSLGYDVGAEWSGDTDNPNIFFGVSLNCQATDKLSFFIESYNLYNSQKQDDWAKPGRASHFNCMSEIGAAYMVSPRLQVNLYGDINLNEPSKYANVGLGMAWLLN</sequence>
<proteinExistence type="predicted"/>
<protein>
    <recommendedName>
        <fullName evidence="4">Transporter</fullName>
    </recommendedName>
</protein>
<gene>
    <name evidence="2" type="ORF">HMPREF0654_09695</name>
</gene>
<accession>A0A096AMF5</accession>
<feature type="signal peptide" evidence="1">
    <location>
        <begin position="1"/>
        <end position="25"/>
    </location>
</feature>
<evidence type="ECO:0008006" key="4">
    <source>
        <dbReference type="Google" id="ProtNLM"/>
    </source>
</evidence>